<proteinExistence type="predicted"/>
<dbReference type="Gene3D" id="3.90.226.10">
    <property type="entry name" value="2-enoyl-CoA Hydratase, Chain A, domain 1"/>
    <property type="match status" value="1"/>
</dbReference>
<dbReference type="EMBL" id="DRKP01000173">
    <property type="protein sequence ID" value="HEB97482.1"/>
    <property type="molecule type" value="Genomic_DNA"/>
</dbReference>
<accession>A0A831RL80</accession>
<dbReference type="GO" id="GO:0006552">
    <property type="term" value="P:L-leucine catabolic process"/>
    <property type="evidence" value="ECO:0007669"/>
    <property type="project" value="TreeGrafter"/>
</dbReference>
<comment type="caution">
    <text evidence="1">The sequence shown here is derived from an EMBL/GenBank/DDBJ whole genome shotgun (WGS) entry which is preliminary data.</text>
</comment>
<dbReference type="PANTHER" id="PTHR22855:SF13">
    <property type="entry name" value="METHYLCROTONOYL-COA CARBOXYLASE BETA CHAIN, MITOCHONDRIAL"/>
    <property type="match status" value="1"/>
</dbReference>
<reference evidence="1" key="1">
    <citation type="journal article" date="2020" name="mSystems">
        <title>Genome- and Community-Level Interaction Insights into Carbon Utilization and Element Cycling Functions of Hydrothermarchaeota in Hydrothermal Sediment.</title>
        <authorList>
            <person name="Zhou Z."/>
            <person name="Liu Y."/>
            <person name="Xu W."/>
            <person name="Pan J."/>
            <person name="Luo Z.H."/>
            <person name="Li M."/>
        </authorList>
    </citation>
    <scope>NUCLEOTIDE SEQUENCE [LARGE SCALE GENOMIC DNA]</scope>
    <source>
        <strain evidence="1">HyVt-443</strain>
    </source>
</reference>
<dbReference type="PANTHER" id="PTHR22855">
    <property type="entry name" value="ACETYL, PROPIONYL, PYRUVATE, AND GLUTACONYL CARBOXYLASE-RELATED"/>
    <property type="match status" value="1"/>
</dbReference>
<organism evidence="1">
    <name type="scientific">Sedimenticola thiotaurini</name>
    <dbReference type="NCBI Taxonomy" id="1543721"/>
    <lineage>
        <taxon>Bacteria</taxon>
        <taxon>Pseudomonadati</taxon>
        <taxon>Pseudomonadota</taxon>
        <taxon>Gammaproteobacteria</taxon>
        <taxon>Chromatiales</taxon>
        <taxon>Sedimenticolaceae</taxon>
        <taxon>Sedimenticola</taxon>
    </lineage>
</organism>
<dbReference type="GO" id="GO:1905202">
    <property type="term" value="C:methylcrotonoyl-CoA carboxylase complex"/>
    <property type="evidence" value="ECO:0007669"/>
    <property type="project" value="TreeGrafter"/>
</dbReference>
<dbReference type="AlphaFoldDB" id="A0A831RL80"/>
<name>A0A831RL80_9GAMM</name>
<dbReference type="GO" id="GO:0004485">
    <property type="term" value="F:methylcrotonoyl-CoA carboxylase activity"/>
    <property type="evidence" value="ECO:0007669"/>
    <property type="project" value="TreeGrafter"/>
</dbReference>
<dbReference type="InterPro" id="IPR045190">
    <property type="entry name" value="MCCB/AccD1-like"/>
</dbReference>
<protein>
    <submittedName>
        <fullName evidence="1">Methylcrotonoyl-CoA carboxylase</fullName>
    </submittedName>
</protein>
<sequence>MTIIEDTLDPRSDRYRANRAAMEAVVDDLRRTVERIGQGGSERARQRHLERGKLLPRERVRLLLDDGSPFLELSQLAA</sequence>
<feature type="non-terminal residue" evidence="1">
    <location>
        <position position="78"/>
    </location>
</feature>
<dbReference type="InterPro" id="IPR029045">
    <property type="entry name" value="ClpP/crotonase-like_dom_sf"/>
</dbReference>
<gene>
    <name evidence="1" type="ORF">ENI96_13750</name>
</gene>
<dbReference type="SUPFAM" id="SSF52096">
    <property type="entry name" value="ClpP/crotonase"/>
    <property type="match status" value="1"/>
</dbReference>
<dbReference type="Proteomes" id="UP000886251">
    <property type="component" value="Unassembled WGS sequence"/>
</dbReference>
<evidence type="ECO:0000313" key="1">
    <source>
        <dbReference type="EMBL" id="HEB97482.1"/>
    </source>
</evidence>